<keyword evidence="2" id="KW-1185">Reference proteome</keyword>
<accession>A0A6L5WHJ0</accession>
<dbReference type="AlphaFoldDB" id="A0A6L5WHJ0"/>
<dbReference type="RefSeq" id="WP_154570162.1">
    <property type="nucleotide sequence ID" value="NZ_VWSJ01000004.1"/>
</dbReference>
<dbReference type="Gene3D" id="1.25.40.20">
    <property type="entry name" value="Ankyrin repeat-containing domain"/>
    <property type="match status" value="1"/>
</dbReference>
<organism evidence="1 2">
    <name type="scientific">Campylobacter portucalensis</name>
    <dbReference type="NCBI Taxonomy" id="2608384"/>
    <lineage>
        <taxon>Bacteria</taxon>
        <taxon>Pseudomonadati</taxon>
        <taxon>Campylobacterota</taxon>
        <taxon>Epsilonproteobacteria</taxon>
        <taxon>Campylobacterales</taxon>
        <taxon>Campylobacteraceae</taxon>
        <taxon>Campylobacter</taxon>
    </lineage>
</organism>
<sequence length="269" mass="31289">MRYILSLLFIINFLNANHYEMIKDEFFKYVKCTPFEHDGEFKFSVNDLTNAIKIGDVKKVKAVLSSDKSLAFGLDSSGKTPYETSLDANNSLSVEIENLLLCADERVFKFEEYPIYLVMDQNLSDNQTASLLKELLDEGLDVNKKFLTIKTTLFMSAFYEKKFQTLDLVLKNGAKIPADFGNAIWFWFVEFFIEKKLLFTIKEPVPNEILVLIQTKEYENHKNEIFKFISYIKNYGFDPKNLDTLYKTLNHLDDKDGLKSLLNLGYNFK</sequence>
<gene>
    <name evidence="1" type="ORF">F1B92_01555</name>
</gene>
<comment type="caution">
    <text evidence="1">The sequence shown here is derived from an EMBL/GenBank/DDBJ whole genome shotgun (WGS) entry which is preliminary data.</text>
</comment>
<dbReference type="InterPro" id="IPR036770">
    <property type="entry name" value="Ankyrin_rpt-contain_sf"/>
</dbReference>
<dbReference type="Proteomes" id="UP000476338">
    <property type="component" value="Unassembled WGS sequence"/>
</dbReference>
<protein>
    <recommendedName>
        <fullName evidence="3">Ankyrin repeat domain-containing protein</fullName>
    </recommendedName>
</protein>
<evidence type="ECO:0000313" key="2">
    <source>
        <dbReference type="Proteomes" id="UP000476338"/>
    </source>
</evidence>
<evidence type="ECO:0008006" key="3">
    <source>
        <dbReference type="Google" id="ProtNLM"/>
    </source>
</evidence>
<proteinExistence type="predicted"/>
<reference evidence="1 2" key="2">
    <citation type="submission" date="2020-03" db="EMBL/GenBank/DDBJ databases">
        <title>Campylobacter portucalensis sp. nov., a new species of Campylobacter isolated from the reproductive tract of bulls.</title>
        <authorList>
            <person name="Silva M.F."/>
            <person name="Pereira G."/>
            <person name="Carneiro C."/>
            <person name="Hemphill A."/>
            <person name="Mateus L."/>
            <person name="Lopes-Da-Costa L."/>
            <person name="Silva E."/>
        </authorList>
    </citation>
    <scope>NUCLEOTIDE SEQUENCE [LARGE SCALE GENOMIC DNA]</scope>
    <source>
        <strain evidence="1 2">FMV-PI01</strain>
    </source>
</reference>
<name>A0A6L5WHJ0_9BACT</name>
<evidence type="ECO:0000313" key="1">
    <source>
        <dbReference type="EMBL" id="MSN95892.1"/>
    </source>
</evidence>
<reference evidence="1 2" key="1">
    <citation type="submission" date="2019-09" db="EMBL/GenBank/DDBJ databases">
        <authorList>
            <person name="Silva M."/>
            <person name="Pereira G."/>
            <person name="Lopes-Da-Costa L."/>
            <person name="Silva E."/>
        </authorList>
    </citation>
    <scope>NUCLEOTIDE SEQUENCE [LARGE SCALE GENOMIC DNA]</scope>
    <source>
        <strain evidence="1 2">FMV-PI01</strain>
    </source>
</reference>
<dbReference type="EMBL" id="VWSJ01000004">
    <property type="protein sequence ID" value="MSN95892.1"/>
    <property type="molecule type" value="Genomic_DNA"/>
</dbReference>